<proteinExistence type="predicted"/>
<sequence>MIQIYASKMNEITESENVVFGDRIRMPGQKVRIALIEPLFDDGTYEFETDKDGNIKEKQINIFQKNVIKNYLKPRELGKIPKINFFSGDEQKWFFVDEKYFKMNKYGISEQIIEEGTSSDINNSNRAKMWKQALKLIQDDNVPYFF</sequence>
<dbReference type="AlphaFoldDB" id="A0A6V7VYA9"/>
<reference evidence="1 2" key="1">
    <citation type="submission" date="2020-08" db="EMBL/GenBank/DDBJ databases">
        <authorList>
            <person name="Koutsovoulos G."/>
            <person name="Danchin GJ E."/>
        </authorList>
    </citation>
    <scope>NUCLEOTIDE SEQUENCE [LARGE SCALE GENOMIC DNA]</scope>
</reference>
<comment type="caution">
    <text evidence="1">The sequence shown here is derived from an EMBL/GenBank/DDBJ whole genome shotgun (WGS) entry which is preliminary data.</text>
</comment>
<evidence type="ECO:0000313" key="2">
    <source>
        <dbReference type="Proteomes" id="UP000580250"/>
    </source>
</evidence>
<evidence type="ECO:0000313" key="1">
    <source>
        <dbReference type="EMBL" id="CAD2179782.1"/>
    </source>
</evidence>
<accession>A0A6V7VYA9</accession>
<dbReference type="EMBL" id="CAJEWN010000353">
    <property type="protein sequence ID" value="CAD2179782.1"/>
    <property type="molecule type" value="Genomic_DNA"/>
</dbReference>
<organism evidence="1 2">
    <name type="scientific">Meloidogyne enterolobii</name>
    <name type="common">Root-knot nematode worm</name>
    <name type="synonym">Meloidogyne mayaguensis</name>
    <dbReference type="NCBI Taxonomy" id="390850"/>
    <lineage>
        <taxon>Eukaryota</taxon>
        <taxon>Metazoa</taxon>
        <taxon>Ecdysozoa</taxon>
        <taxon>Nematoda</taxon>
        <taxon>Chromadorea</taxon>
        <taxon>Rhabditida</taxon>
        <taxon>Tylenchina</taxon>
        <taxon>Tylenchomorpha</taxon>
        <taxon>Tylenchoidea</taxon>
        <taxon>Meloidogynidae</taxon>
        <taxon>Meloidogyninae</taxon>
        <taxon>Meloidogyne</taxon>
    </lineage>
</organism>
<gene>
    <name evidence="1" type="ORF">MENT_LOCUS31809</name>
</gene>
<protein>
    <submittedName>
        <fullName evidence="1">Uncharacterized protein</fullName>
    </submittedName>
</protein>
<name>A0A6V7VYA9_MELEN</name>
<dbReference type="Proteomes" id="UP000580250">
    <property type="component" value="Unassembled WGS sequence"/>
</dbReference>